<dbReference type="SMART" id="SM00248">
    <property type="entry name" value="ANK"/>
    <property type="match status" value="7"/>
</dbReference>
<dbReference type="PRINTS" id="PR01415">
    <property type="entry name" value="ANKYRIN"/>
</dbReference>
<dbReference type="InterPro" id="IPR002110">
    <property type="entry name" value="Ankyrin_rpt"/>
</dbReference>
<dbReference type="PANTHER" id="PTHR24123">
    <property type="entry name" value="ANKYRIN REPEAT-CONTAINING"/>
    <property type="match status" value="1"/>
</dbReference>
<evidence type="ECO:0000256" key="2">
    <source>
        <dbReference type="ARBA" id="ARBA00023043"/>
    </source>
</evidence>
<dbReference type="PROSITE" id="PS50088">
    <property type="entry name" value="ANK_REPEAT"/>
    <property type="match status" value="3"/>
</dbReference>
<dbReference type="Gene3D" id="1.25.40.20">
    <property type="entry name" value="Ankyrin repeat-containing domain"/>
    <property type="match status" value="1"/>
</dbReference>
<dbReference type="Pfam" id="PF00023">
    <property type="entry name" value="Ank"/>
    <property type="match status" value="1"/>
</dbReference>
<protein>
    <submittedName>
        <fullName evidence="4">Ankyrin repeat-containing domain protein</fullName>
    </submittedName>
</protein>
<feature type="repeat" description="ANK" evidence="3">
    <location>
        <begin position="255"/>
        <end position="287"/>
    </location>
</feature>
<sequence length="526" mass="58696">MTFSTLPFEIIAIVDEFCDQPERHALAQVCHRLHDFFNPVLYRNHVRNNGSCMFWAAKKGSLNTMKHAVAEGANVNDNGTAIQKYTNVKNNNNDDNDDHDSINNGDLDSNPSFASSLHIAIYNGHADIVAWLLDQGAYVNTPSRDLCDCVLKPGPASWFPLHMAICRGDETTVKLLISRGASLSTLTTSALYCAIRQGSLPAVEALIGKRAFNPSKMIRGTTALHHASYCGNSRIAEEIVHRLIDRHVPIHTMVSNDSPLSLAARRRHFGVVTALLDRGADPRLVADDKFPTGAIHWFLDCGYPGYKTVGGGIKLLLDSEPDPEEPDSKLTMDDQDRSAIVSRLVSLGASLERRGILSRFDNETHATPLFFAAAYAMDADCVRLLLSAGARINAPLYYKTKGPHTMLYGVFRGMALEIERASLLRVKEVVRVMLQHGARIDAINGEKSALEYLCDISIFYRRGVLQCVAEHCSIANVSLQHIEAVLFRCEEYDRSNVCHLLMQMHDRIYNRLRNNTEKYREIKDEE</sequence>
<dbReference type="Proteomes" id="UP000717696">
    <property type="component" value="Unassembled WGS sequence"/>
</dbReference>
<keyword evidence="5" id="KW-1185">Reference proteome</keyword>
<gene>
    <name evidence="4" type="ORF">B0J13DRAFT_671514</name>
</gene>
<feature type="repeat" description="ANK" evidence="3">
    <location>
        <begin position="112"/>
        <end position="144"/>
    </location>
</feature>
<dbReference type="InterPro" id="IPR036770">
    <property type="entry name" value="Ankyrin_rpt-contain_sf"/>
</dbReference>
<evidence type="ECO:0000313" key="5">
    <source>
        <dbReference type="Proteomes" id="UP000717696"/>
    </source>
</evidence>
<keyword evidence="2 3" id="KW-0040">ANK repeat</keyword>
<evidence type="ECO:0000256" key="3">
    <source>
        <dbReference type="PROSITE-ProRule" id="PRU00023"/>
    </source>
</evidence>
<evidence type="ECO:0000313" key="4">
    <source>
        <dbReference type="EMBL" id="KAH7157764.1"/>
    </source>
</evidence>
<dbReference type="OrthoDB" id="341259at2759"/>
<dbReference type="PROSITE" id="PS50297">
    <property type="entry name" value="ANK_REP_REGION"/>
    <property type="match status" value="3"/>
</dbReference>
<accession>A0A9P9FBP7</accession>
<dbReference type="PANTHER" id="PTHR24123:SF33">
    <property type="entry name" value="PROTEIN HOS4"/>
    <property type="match status" value="1"/>
</dbReference>
<reference evidence="4" key="1">
    <citation type="journal article" date="2021" name="Nat. Commun.">
        <title>Genetic determinants of endophytism in the Arabidopsis root mycobiome.</title>
        <authorList>
            <person name="Mesny F."/>
            <person name="Miyauchi S."/>
            <person name="Thiergart T."/>
            <person name="Pickel B."/>
            <person name="Atanasova L."/>
            <person name="Karlsson M."/>
            <person name="Huettel B."/>
            <person name="Barry K.W."/>
            <person name="Haridas S."/>
            <person name="Chen C."/>
            <person name="Bauer D."/>
            <person name="Andreopoulos W."/>
            <person name="Pangilinan J."/>
            <person name="LaButti K."/>
            <person name="Riley R."/>
            <person name="Lipzen A."/>
            <person name="Clum A."/>
            <person name="Drula E."/>
            <person name="Henrissat B."/>
            <person name="Kohler A."/>
            <person name="Grigoriev I.V."/>
            <person name="Martin F.M."/>
            <person name="Hacquard S."/>
        </authorList>
    </citation>
    <scope>NUCLEOTIDE SEQUENCE</scope>
    <source>
        <strain evidence="4">MPI-CAGE-AT-0021</strain>
    </source>
</reference>
<dbReference type="SUPFAM" id="SSF48403">
    <property type="entry name" value="Ankyrin repeat"/>
    <property type="match status" value="2"/>
</dbReference>
<organism evidence="4 5">
    <name type="scientific">Dactylonectria estremocensis</name>
    <dbReference type="NCBI Taxonomy" id="1079267"/>
    <lineage>
        <taxon>Eukaryota</taxon>
        <taxon>Fungi</taxon>
        <taxon>Dikarya</taxon>
        <taxon>Ascomycota</taxon>
        <taxon>Pezizomycotina</taxon>
        <taxon>Sordariomycetes</taxon>
        <taxon>Hypocreomycetidae</taxon>
        <taxon>Hypocreales</taxon>
        <taxon>Nectriaceae</taxon>
        <taxon>Dactylonectria</taxon>
    </lineage>
</organism>
<evidence type="ECO:0000256" key="1">
    <source>
        <dbReference type="ARBA" id="ARBA00022737"/>
    </source>
</evidence>
<dbReference type="AlphaFoldDB" id="A0A9P9FBP7"/>
<dbReference type="EMBL" id="JAGMUU010000003">
    <property type="protein sequence ID" value="KAH7157764.1"/>
    <property type="molecule type" value="Genomic_DNA"/>
</dbReference>
<comment type="caution">
    <text evidence="4">The sequence shown here is derived from an EMBL/GenBank/DDBJ whole genome shotgun (WGS) entry which is preliminary data.</text>
</comment>
<proteinExistence type="predicted"/>
<dbReference type="Pfam" id="PF12796">
    <property type="entry name" value="Ank_2"/>
    <property type="match status" value="2"/>
</dbReference>
<keyword evidence="1" id="KW-0677">Repeat</keyword>
<name>A0A9P9FBP7_9HYPO</name>
<dbReference type="InterPro" id="IPR051165">
    <property type="entry name" value="Multifunctional_ANK_Repeat"/>
</dbReference>
<feature type="repeat" description="ANK" evidence="3">
    <location>
        <begin position="156"/>
        <end position="188"/>
    </location>
</feature>